<evidence type="ECO:0000313" key="4">
    <source>
        <dbReference type="Proteomes" id="UP000051952"/>
    </source>
</evidence>
<feature type="region of interest" description="Disordered" evidence="2">
    <location>
        <begin position="676"/>
        <end position="714"/>
    </location>
</feature>
<feature type="compositionally biased region" description="Polar residues" evidence="2">
    <location>
        <begin position="520"/>
        <end position="542"/>
    </location>
</feature>
<organism evidence="3 4">
    <name type="scientific">Bodo saltans</name>
    <name type="common">Flagellated protozoan</name>
    <dbReference type="NCBI Taxonomy" id="75058"/>
    <lineage>
        <taxon>Eukaryota</taxon>
        <taxon>Discoba</taxon>
        <taxon>Euglenozoa</taxon>
        <taxon>Kinetoplastea</taxon>
        <taxon>Metakinetoplastina</taxon>
        <taxon>Eubodonida</taxon>
        <taxon>Bodonidae</taxon>
        <taxon>Bodo</taxon>
    </lineage>
</organism>
<feature type="compositionally biased region" description="Low complexity" evidence="2">
    <location>
        <begin position="244"/>
        <end position="265"/>
    </location>
</feature>
<keyword evidence="1" id="KW-0175">Coiled coil</keyword>
<keyword evidence="4" id="KW-1185">Reference proteome</keyword>
<evidence type="ECO:0000256" key="2">
    <source>
        <dbReference type="SAM" id="MobiDB-lite"/>
    </source>
</evidence>
<feature type="coiled-coil region" evidence="1">
    <location>
        <begin position="610"/>
        <end position="637"/>
    </location>
</feature>
<reference evidence="4" key="1">
    <citation type="submission" date="2015-09" db="EMBL/GenBank/DDBJ databases">
        <authorList>
            <consortium name="Pathogen Informatics"/>
        </authorList>
    </citation>
    <scope>NUCLEOTIDE SEQUENCE [LARGE SCALE GENOMIC DNA]</scope>
    <source>
        <strain evidence="4">Lake Konstanz</strain>
    </source>
</reference>
<dbReference type="Proteomes" id="UP000051952">
    <property type="component" value="Unassembled WGS sequence"/>
</dbReference>
<evidence type="ECO:0008006" key="5">
    <source>
        <dbReference type="Google" id="ProtNLM"/>
    </source>
</evidence>
<proteinExistence type="predicted"/>
<gene>
    <name evidence="3" type="ORF">BSAL_56465</name>
</gene>
<feature type="coiled-coil region" evidence="1">
    <location>
        <begin position="328"/>
        <end position="483"/>
    </location>
</feature>
<dbReference type="PANTHER" id="PTHR39666">
    <property type="entry name" value="RANBP2-TYPE DOMAIN-CONTAINING PROTEIN"/>
    <property type="match status" value="1"/>
</dbReference>
<dbReference type="EMBL" id="CYKH01000197">
    <property type="protein sequence ID" value="CUE80009.1"/>
    <property type="molecule type" value="Genomic_DNA"/>
</dbReference>
<feature type="region of interest" description="Disordered" evidence="2">
    <location>
        <begin position="216"/>
        <end position="278"/>
    </location>
</feature>
<evidence type="ECO:0000256" key="1">
    <source>
        <dbReference type="SAM" id="Coils"/>
    </source>
</evidence>
<feature type="compositionally biased region" description="Polar residues" evidence="2">
    <location>
        <begin position="700"/>
        <end position="714"/>
    </location>
</feature>
<feature type="region of interest" description="Disordered" evidence="2">
    <location>
        <begin position="496"/>
        <end position="542"/>
    </location>
</feature>
<protein>
    <recommendedName>
        <fullName evidence="5">WW domain-containing protein</fullName>
    </recommendedName>
</protein>
<sequence>MSDAPSPPAEWKVGTSVYTRVAQGEKVYAVLAGCTVQDAAYTFAVRWDANSKNFYFSNLATKEKVWELPQLAAPANAAAPPRPPLPASAGNDFKRRVTAIYQVHCPEKVDQVDALLAQYPGREEQCIAVLVKKYGPEGGSTAAGTTGGSYEDRVRRFYDVYCPAKAHTALKQLEKYKGQEDALIRALIEKYGPEPLAVRAPQQTTSPVTTSLKVEKEAGNNGSSAPPPRSAAGIATPPPPPPSASASSEGPSNTSVTQPPSGDSSPSPPPPENSSLSTKPKFAAAVTMVTQANKGQGSAVSTSSVALMEAQNREKILVSFVEDRELRLQEAHQRYEAASHALDSLRKTNRDLVAEMEAMRRTVDQEVHTARLDMDELREKTQLAKNEWHREKQRLQSAVDDAAENSSKKLQLERLRLEEQAVKFIGEKAQLQSDLHKAKQELDEQQGRSVDLITVLENRDKEHQRLLRQIDDLQRTVEGVAKATRETQTENLDMLETFRVGDGSPPGRGTTEQHKDPRSLSYSPESTPHNHHGTSSSGPKHTSATLSAIEEFDRVMAADKFRRAELDTWKTKCKLLERQLHSMKDQAGFTFPTSPSSKHPNDSVHATQQLRSLRATIGALRNSNRALESKVGELELRLMAQPTVELEHPHSSPHDEEDHDVLRLREAVRLLKERLEESQVAGRQQKREIQELRGQLMKHMSTSSSSPLHQQYRR</sequence>
<accession>A0A0S4IN89</accession>
<dbReference type="AlphaFoldDB" id="A0A0S4IN89"/>
<dbReference type="PANTHER" id="PTHR39666:SF1">
    <property type="entry name" value="NUCLEAR PORE COMPLEX NUP2_50_61 DOMAIN-CONTAINING PROTEIN"/>
    <property type="match status" value="1"/>
</dbReference>
<dbReference type="VEuPathDB" id="TriTrypDB:BSAL_56465"/>
<evidence type="ECO:0000313" key="3">
    <source>
        <dbReference type="EMBL" id="CUE80009.1"/>
    </source>
</evidence>
<name>A0A0S4IN89_BODSA</name>